<name>A0A1X7F4L7_TRICW</name>
<evidence type="ECO:0000259" key="1">
    <source>
        <dbReference type="Pfam" id="PF13503"/>
    </source>
</evidence>
<organism evidence="2 3">
    <name type="scientific">Trinickia caryophylli</name>
    <name type="common">Paraburkholderia caryophylli</name>
    <dbReference type="NCBI Taxonomy" id="28094"/>
    <lineage>
        <taxon>Bacteria</taxon>
        <taxon>Pseudomonadati</taxon>
        <taxon>Pseudomonadota</taxon>
        <taxon>Betaproteobacteria</taxon>
        <taxon>Burkholderiales</taxon>
        <taxon>Burkholderiaceae</taxon>
        <taxon>Trinickia</taxon>
    </lineage>
</organism>
<dbReference type="Pfam" id="PF13503">
    <property type="entry name" value="DUF4123"/>
    <property type="match status" value="1"/>
</dbReference>
<dbReference type="EMBL" id="FXAH01000007">
    <property type="protein sequence ID" value="SMF45534.1"/>
    <property type="molecule type" value="Genomic_DNA"/>
</dbReference>
<accession>A0A1X7F4L7</accession>
<reference evidence="3" key="1">
    <citation type="submission" date="2017-04" db="EMBL/GenBank/DDBJ databases">
        <authorList>
            <person name="Varghese N."/>
            <person name="Submissions S."/>
        </authorList>
    </citation>
    <scope>NUCLEOTIDE SEQUENCE [LARGE SCALE GENOMIC DNA]</scope>
    <source>
        <strain evidence="3">Ballard 720</strain>
    </source>
</reference>
<dbReference type="InterPro" id="IPR025391">
    <property type="entry name" value="DUF4123"/>
</dbReference>
<dbReference type="OrthoDB" id="6660528at2"/>
<evidence type="ECO:0000313" key="2">
    <source>
        <dbReference type="EMBL" id="SMF45534.1"/>
    </source>
</evidence>
<dbReference type="Proteomes" id="UP000192911">
    <property type="component" value="Unassembled WGS sequence"/>
</dbReference>
<dbReference type="STRING" id="28094.SAMN06295900_107128"/>
<gene>
    <name evidence="2" type="ORF">SAMN06295900_107128</name>
</gene>
<keyword evidence="3" id="KW-1185">Reference proteome</keyword>
<dbReference type="GeneID" id="95549647"/>
<proteinExistence type="predicted"/>
<evidence type="ECO:0000313" key="3">
    <source>
        <dbReference type="Proteomes" id="UP000192911"/>
    </source>
</evidence>
<sequence>MNHQQTDRLTNSDGEVDETARIESLTAALTGWFGRHREMHCFLAVDPSQRDLIESEADGGEPFASQRRADVVIEHEAFPDAHRPYLLELDLSTRAGADALAQSVSVAFEDRRPESMAEGLGQRVGGWLASSIAIDEVAAHWSRLMLQRDESGRACMLRFFDSRALALLWPILSPAQQQTVLGPARAWHVLDAGARPSVHLASLEPRARFSLSVEQWRAVHRHGLVNRALALHARACDRQPESGEIETAVAAAARAEQYGLLDREDWIAFIGHALSWHPQFDLHPKVLQLLAHRAADDFYTGEISQLSAVEIDEIREGAWYQRLRSSVSQ</sequence>
<dbReference type="AlphaFoldDB" id="A0A1X7F4L7"/>
<protein>
    <recommendedName>
        <fullName evidence="1">DUF4123 domain-containing protein</fullName>
    </recommendedName>
</protein>
<dbReference type="RefSeq" id="WP_085228252.1">
    <property type="nucleotide sequence ID" value="NZ_BSQD01000011.1"/>
</dbReference>
<feature type="domain" description="DUF4123" evidence="1">
    <location>
        <begin position="84"/>
        <end position="178"/>
    </location>
</feature>